<keyword evidence="1" id="KW-0732">Signal</keyword>
<evidence type="ECO:0000256" key="1">
    <source>
        <dbReference type="SAM" id="SignalP"/>
    </source>
</evidence>
<feature type="signal peptide" evidence="1">
    <location>
        <begin position="1"/>
        <end position="22"/>
    </location>
</feature>
<evidence type="ECO:0000313" key="3">
    <source>
        <dbReference type="Proteomes" id="UP001216139"/>
    </source>
</evidence>
<keyword evidence="3" id="KW-1185">Reference proteome</keyword>
<proteinExistence type="predicted"/>
<organism evidence="2 3">
    <name type="scientific">Mucilaginibacter jinjuensis</name>
    <dbReference type="NCBI Taxonomy" id="1176721"/>
    <lineage>
        <taxon>Bacteria</taxon>
        <taxon>Pseudomonadati</taxon>
        <taxon>Bacteroidota</taxon>
        <taxon>Sphingobacteriia</taxon>
        <taxon>Sphingobacteriales</taxon>
        <taxon>Sphingobacteriaceae</taxon>
        <taxon>Mucilaginibacter</taxon>
    </lineage>
</organism>
<name>A0ABY7TCM7_9SPHI</name>
<dbReference type="Proteomes" id="UP001216139">
    <property type="component" value="Chromosome"/>
</dbReference>
<dbReference type="RefSeq" id="WP_273632129.1">
    <property type="nucleotide sequence ID" value="NZ_CP117167.1"/>
</dbReference>
<gene>
    <name evidence="2" type="ORF">PQO05_07760</name>
</gene>
<feature type="chain" id="PRO_5045387048" description="Outer membrane protein beta-barrel domain-containing protein" evidence="1">
    <location>
        <begin position="23"/>
        <end position="195"/>
    </location>
</feature>
<evidence type="ECO:0008006" key="4">
    <source>
        <dbReference type="Google" id="ProtNLM"/>
    </source>
</evidence>
<protein>
    <recommendedName>
        <fullName evidence="4">Outer membrane protein beta-barrel domain-containing protein</fullName>
    </recommendedName>
</protein>
<reference evidence="2 3" key="1">
    <citation type="submission" date="2023-02" db="EMBL/GenBank/DDBJ databases">
        <title>Genome sequence of Mucilaginibacter jinjuensis strain KACC 16571.</title>
        <authorList>
            <person name="Kim S."/>
            <person name="Heo J."/>
            <person name="Kwon S.-W."/>
        </authorList>
    </citation>
    <scope>NUCLEOTIDE SEQUENCE [LARGE SCALE GENOMIC DNA]</scope>
    <source>
        <strain evidence="2 3">KACC 16571</strain>
    </source>
</reference>
<accession>A0ABY7TCM7</accession>
<sequence>MKKYLPLVITIALSVFLNKAQAQYYNNTYREDSWHVTIGPDIMGVINPTQQVDFTNPTTGKVAPNYVTYSRLSAGGSVHAEYYPNPFVGLTIGVGADFIPGTKNAKSLVLVPITIGAKAFFSQTMYLGAEAGLGYSSISYKGSRMTKLVSPALGYNNNDNGLDISLRYEVMHGSNQYLSMIGLHIAYSFDLSPSY</sequence>
<dbReference type="EMBL" id="CP117167">
    <property type="protein sequence ID" value="WCT13825.1"/>
    <property type="molecule type" value="Genomic_DNA"/>
</dbReference>
<evidence type="ECO:0000313" key="2">
    <source>
        <dbReference type="EMBL" id="WCT13825.1"/>
    </source>
</evidence>